<gene>
    <name evidence="2" type="ORF">DVW87_12360</name>
</gene>
<reference evidence="2 3" key="1">
    <citation type="submission" date="2018-07" db="EMBL/GenBank/DDBJ databases">
        <title>a novel species of Sphingomonas isolated from the rhizosphere soil of Araceae plant.</title>
        <authorList>
            <person name="Zhiyong W."/>
            <person name="Qinglan Z."/>
            <person name="Zhiwei F."/>
            <person name="Ding X."/>
            <person name="Gejiao W."/>
            <person name="Shixue Z."/>
        </authorList>
    </citation>
    <scope>NUCLEOTIDE SEQUENCE [LARGE SCALE GENOMIC DNA]</scope>
    <source>
        <strain evidence="2 3">WZY 27</strain>
    </source>
</reference>
<dbReference type="Gene3D" id="1.10.10.2910">
    <property type="match status" value="1"/>
</dbReference>
<proteinExistence type="predicted"/>
<evidence type="ECO:0000313" key="3">
    <source>
        <dbReference type="Proteomes" id="UP000253918"/>
    </source>
</evidence>
<dbReference type="InterPro" id="IPR010359">
    <property type="entry name" value="IrrE_HExxH"/>
</dbReference>
<keyword evidence="3" id="KW-1185">Reference proteome</keyword>
<dbReference type="PANTHER" id="PTHR43236">
    <property type="entry name" value="ANTITOXIN HIGA1"/>
    <property type="match status" value="1"/>
</dbReference>
<organism evidence="2 3">
    <name type="scientific">Sphingomonas aracearum</name>
    <dbReference type="NCBI Taxonomy" id="2283317"/>
    <lineage>
        <taxon>Bacteria</taxon>
        <taxon>Pseudomonadati</taxon>
        <taxon>Pseudomonadota</taxon>
        <taxon>Alphaproteobacteria</taxon>
        <taxon>Sphingomonadales</taxon>
        <taxon>Sphingomonadaceae</taxon>
        <taxon>Sphingomonas</taxon>
    </lineage>
</organism>
<evidence type="ECO:0000313" key="2">
    <source>
        <dbReference type="EMBL" id="RDE05967.1"/>
    </source>
</evidence>
<feature type="domain" description="IrrE N-terminal-like" evidence="1">
    <location>
        <begin position="39"/>
        <end position="152"/>
    </location>
</feature>
<protein>
    <submittedName>
        <fullName evidence="2">ImmA/IrrE family metallo-endopeptidase</fullName>
    </submittedName>
</protein>
<dbReference type="EMBL" id="QQNB01000002">
    <property type="protein sequence ID" value="RDE05967.1"/>
    <property type="molecule type" value="Genomic_DNA"/>
</dbReference>
<dbReference type="InterPro" id="IPR052345">
    <property type="entry name" value="Rad_response_metalloprotease"/>
</dbReference>
<dbReference type="Pfam" id="PF06114">
    <property type="entry name" value="Peptidase_M78"/>
    <property type="match status" value="1"/>
</dbReference>
<sequence>MLPPDPAEQLLLDLGITEPAEIDVEVIACLSGAVVGYRPLPCGDARILGVGNKAIITVDAGASPARQRFSVAHELGHWHHHRGQRLVCHAAGQSDPASVGGAEREADRYAASLLMPRFMMTPVVASAPMSMALVHWVAERFRASLLAAMLRLVDVHAGAFAVVVEQPDGRRWFKRSATLDRRWLVWPNGPAECRTEDSRTCPAIDWYRGSGLSRRRVAYEVQPLGGGCTVHLIGRPI</sequence>
<dbReference type="OrthoDB" id="9794834at2"/>
<dbReference type="Proteomes" id="UP000253918">
    <property type="component" value="Unassembled WGS sequence"/>
</dbReference>
<dbReference type="PANTHER" id="PTHR43236:SF2">
    <property type="entry name" value="BLL0069 PROTEIN"/>
    <property type="match status" value="1"/>
</dbReference>
<accession>A0A369VWL5</accession>
<dbReference type="AlphaFoldDB" id="A0A369VWL5"/>
<name>A0A369VWL5_9SPHN</name>
<evidence type="ECO:0000259" key="1">
    <source>
        <dbReference type="Pfam" id="PF06114"/>
    </source>
</evidence>
<comment type="caution">
    <text evidence="2">The sequence shown here is derived from an EMBL/GenBank/DDBJ whole genome shotgun (WGS) entry which is preliminary data.</text>
</comment>
<dbReference type="RefSeq" id="WP_114688036.1">
    <property type="nucleotide sequence ID" value="NZ_QQNB01000002.1"/>
</dbReference>